<sequence length="362" mass="42169">MNNEKWNEICFYLSENIRTDISESEFEQNVIQALRVLDWKEFLGDIQIRPSFQIGASNRIMPDFVINSAEKKNLFVIEIKQPSIPLNINFQQQLFSYMRQLRLQYGVLIGQVIQIFYDGDLTEHDDPVLLETIEFNKDNIKGQKFVELFSKENFSKELLVSFTLNSLKKINRKSEQKKLHQKILSPDYHMEILELIKQDFLNKYDAELIDNVLKEISITISENAATEQITQKVPAKVWESNGQQNTRDKTKYIINGKGKKLPKNRFVLELVKEYLKKKPSSFNSLKNVFLDEYQGSTGVINTLESVEIKYANKGNKRHFIAPNEILESEDNIKFVVCTEWGKDNINNIVDLARKQGFEIAEV</sequence>
<dbReference type="KEGG" id="zga:ZOBELLIA_3398"/>
<evidence type="ECO:0000313" key="1">
    <source>
        <dbReference type="EMBL" id="CAZ97536.1"/>
    </source>
</evidence>
<dbReference type="HOGENOM" id="CLU_764944_0_0_10"/>
<keyword evidence="2" id="KW-1185">Reference proteome</keyword>
<protein>
    <submittedName>
        <fullName evidence="1">Uncharacterized protein</fullName>
    </submittedName>
</protein>
<dbReference type="AlphaFoldDB" id="G0L0N8"/>
<proteinExistence type="predicted"/>
<dbReference type="PATRIC" id="fig|63186.3.peg.3312"/>
<dbReference type="OrthoDB" id="872472at2"/>
<evidence type="ECO:0000313" key="2">
    <source>
        <dbReference type="Proteomes" id="UP000008898"/>
    </source>
</evidence>
<dbReference type="EMBL" id="FP476056">
    <property type="protein sequence ID" value="CAZ97536.1"/>
    <property type="molecule type" value="Genomic_DNA"/>
</dbReference>
<reference evidence="2" key="1">
    <citation type="submission" date="2009-07" db="EMBL/GenBank/DDBJ databases">
        <title>Complete genome sequence of Zobellia galactanivorans Dsij.</title>
        <authorList>
            <consortium name="Genoscope - CEA"/>
        </authorList>
    </citation>
    <scope>NUCLEOTIDE SEQUENCE [LARGE SCALE GENOMIC DNA]</scope>
    <source>
        <strain evidence="2">DSM 12802 / CCUG 47099 / CIP 106680 / NCIMB 13871 / Dsij</strain>
    </source>
</reference>
<organism evidence="1 2">
    <name type="scientific">Zobellia galactanivorans (strain DSM 12802 / CCUG 47099 / CIP 106680 / NCIMB 13871 / Dsij)</name>
    <dbReference type="NCBI Taxonomy" id="63186"/>
    <lineage>
        <taxon>Bacteria</taxon>
        <taxon>Pseudomonadati</taxon>
        <taxon>Bacteroidota</taxon>
        <taxon>Flavobacteriia</taxon>
        <taxon>Flavobacteriales</taxon>
        <taxon>Flavobacteriaceae</taxon>
        <taxon>Zobellia</taxon>
    </lineage>
</organism>
<dbReference type="Proteomes" id="UP000008898">
    <property type="component" value="Chromosome"/>
</dbReference>
<dbReference type="RefSeq" id="WP_013994728.1">
    <property type="nucleotide sequence ID" value="NC_015844.1"/>
</dbReference>
<accession>G0L0N8</accession>
<reference evidence="1 2" key="2">
    <citation type="journal article" date="2012" name="Environ. Microbiol.">
        <title>Characterization of the first alginolytic operons in a marine bacterium: from their emergence in marine Flavobacteriia to their independent transfers to marine Proteobacteria and human gut Bacteroides.</title>
        <authorList>
            <person name="Thomas F."/>
            <person name="Barbeyron T."/>
            <person name="Tonon T."/>
            <person name="Genicot S."/>
            <person name="Czjzek M."/>
            <person name="Michel G."/>
        </authorList>
    </citation>
    <scope>NUCLEOTIDE SEQUENCE [LARGE SCALE GENOMIC DNA]</scope>
    <source>
        <strain evidence="2">DSM 12802 / CCUG 47099 / CIP 106680 / NCIMB 13871 / Dsij</strain>
    </source>
</reference>
<name>G0L0N8_ZOBGA</name>
<gene>
    <name evidence="1" type="ordered locus">zobellia_3398</name>
</gene>